<keyword evidence="3 6" id="KW-0489">Methyltransferase</keyword>
<dbReference type="Pfam" id="PF04072">
    <property type="entry name" value="LCM"/>
    <property type="match status" value="1"/>
</dbReference>
<organism evidence="7 8">
    <name type="scientific">Streptomyces pharetrae CZA14</name>
    <dbReference type="NCBI Taxonomy" id="1144883"/>
    <lineage>
        <taxon>Bacteria</taxon>
        <taxon>Bacillati</taxon>
        <taxon>Actinomycetota</taxon>
        <taxon>Actinomycetes</taxon>
        <taxon>Kitasatosporales</taxon>
        <taxon>Streptomycetaceae</taxon>
        <taxon>Streptomyces</taxon>
    </lineage>
</organism>
<evidence type="ECO:0000256" key="1">
    <source>
        <dbReference type="ARBA" id="ARBA00003907"/>
    </source>
</evidence>
<comment type="similarity">
    <text evidence="2 6">Belongs to the UPF0677 family.</text>
</comment>
<name>A0ABX3YKN7_9ACTN</name>
<dbReference type="EMBL" id="MRYD01000053">
    <property type="protein sequence ID" value="OSZ60065.1"/>
    <property type="molecule type" value="Genomic_DNA"/>
</dbReference>
<keyword evidence="8" id="KW-1185">Reference proteome</keyword>
<dbReference type="InterPro" id="IPR007213">
    <property type="entry name" value="Ppm1/Ppm2/Tcmp"/>
</dbReference>
<evidence type="ECO:0000313" key="8">
    <source>
        <dbReference type="Proteomes" id="UP000194266"/>
    </source>
</evidence>
<evidence type="ECO:0000313" key="7">
    <source>
        <dbReference type="EMBL" id="OSZ60065.1"/>
    </source>
</evidence>
<evidence type="ECO:0000256" key="2">
    <source>
        <dbReference type="ARBA" id="ARBA00008138"/>
    </source>
</evidence>
<evidence type="ECO:0000256" key="4">
    <source>
        <dbReference type="ARBA" id="ARBA00022679"/>
    </source>
</evidence>
<dbReference type="RefSeq" id="WP_086169470.1">
    <property type="nucleotide sequence ID" value="NZ_MRYD01000053.1"/>
</dbReference>
<keyword evidence="4" id="KW-0808">Transferase</keyword>
<keyword evidence="5 6" id="KW-0949">S-adenosyl-L-methionine</keyword>
<gene>
    <name evidence="7" type="ORF">OQI_12760</name>
</gene>
<evidence type="ECO:0000256" key="5">
    <source>
        <dbReference type="ARBA" id="ARBA00022691"/>
    </source>
</evidence>
<evidence type="ECO:0000256" key="3">
    <source>
        <dbReference type="ARBA" id="ARBA00022603"/>
    </source>
</evidence>
<dbReference type="PANTHER" id="PTHR43619">
    <property type="entry name" value="S-ADENOSYL-L-METHIONINE-DEPENDENT METHYLTRANSFERASE YKTD-RELATED"/>
    <property type="match status" value="1"/>
</dbReference>
<protein>
    <recommendedName>
        <fullName evidence="6">S-adenosyl-L-methionine-dependent methyltransferase</fullName>
        <ecNumber evidence="6">2.1.1.-</ecNumber>
    </recommendedName>
</protein>
<dbReference type="SUPFAM" id="SSF53335">
    <property type="entry name" value="S-adenosyl-L-methionine-dependent methyltransferases"/>
    <property type="match status" value="1"/>
</dbReference>
<reference evidence="7 8" key="1">
    <citation type="submission" date="2016-12" db="EMBL/GenBank/DDBJ databases">
        <title>Genome Mining:The Detection of Biosynthetic Gene Clusters to Aid in the Expression of Curamycin A produced by Streptomyces sp. strain CZA14.</title>
        <authorList>
            <person name="Durrell K.A."/>
            <person name="Kirby B.M."/>
            <person name="Khan W."/>
            <person name="Mthethwa T."/>
            <person name="Le Roes-Hill M."/>
        </authorList>
    </citation>
    <scope>NUCLEOTIDE SEQUENCE [LARGE SCALE GENOMIC DNA]</scope>
    <source>
        <strain evidence="7 8">CZA14</strain>
    </source>
</reference>
<proteinExistence type="inferred from homology"/>
<dbReference type="PANTHER" id="PTHR43619:SF2">
    <property type="entry name" value="S-ADENOSYL-L-METHIONINE-DEPENDENT METHYLTRANSFERASES SUPERFAMILY PROTEIN"/>
    <property type="match status" value="1"/>
</dbReference>
<accession>A0ABX3YKN7</accession>
<evidence type="ECO:0000256" key="6">
    <source>
        <dbReference type="RuleBase" id="RU362030"/>
    </source>
</evidence>
<sequence>MTDGTRRDDGHTAVKETSFITAVIRAMENDRPDAYLADPHAALLSTPRSRALAQEALAAGGTVGSVIVRGRFGDIALGEAMAEGITQVVCLAAGGDTRAWRLPLPADTRFFEIDLPGQLEAKDALLAPVEDRITCRRVTLGDDLRGSTWPRRLGDAGYDRARPSVWIVEGLLPYLEFEHFARLLMRIEEMSSPGSVLLADAPHAAYFRDPANAPFLAFMQARGSAFRLGLEDFGGLLNRCGWQAEAYTLRQLAAGGCPWVPAPPERLCPPRDHHWVARARLA</sequence>
<dbReference type="InterPro" id="IPR029063">
    <property type="entry name" value="SAM-dependent_MTases_sf"/>
</dbReference>
<comment type="function">
    <text evidence="1 6">Exhibits S-adenosyl-L-methionine-dependent methyltransferase activity.</text>
</comment>
<dbReference type="Gene3D" id="3.40.50.150">
    <property type="entry name" value="Vaccinia Virus protein VP39"/>
    <property type="match status" value="1"/>
</dbReference>
<dbReference type="EC" id="2.1.1.-" evidence="6"/>
<dbReference type="InterPro" id="IPR011610">
    <property type="entry name" value="SAM_mthyl_Trfase_ML2640-like"/>
</dbReference>
<comment type="caution">
    <text evidence="7">The sequence shown here is derived from an EMBL/GenBank/DDBJ whole genome shotgun (WGS) entry which is preliminary data.</text>
</comment>
<dbReference type="Proteomes" id="UP000194266">
    <property type="component" value="Unassembled WGS sequence"/>
</dbReference>
<dbReference type="NCBIfam" id="TIGR00027">
    <property type="entry name" value="mthyl_TIGR00027"/>
    <property type="match status" value="1"/>
</dbReference>